<dbReference type="AlphaFoldDB" id="A0ABD3ATV7"/>
<evidence type="ECO:0000313" key="2">
    <source>
        <dbReference type="Proteomes" id="UP001630127"/>
    </source>
</evidence>
<name>A0ABD3ATV7_9GENT</name>
<gene>
    <name evidence="1" type="ORF">ACH5RR_002878</name>
</gene>
<reference evidence="1 2" key="1">
    <citation type="submission" date="2024-11" db="EMBL/GenBank/DDBJ databases">
        <title>A near-complete genome assembly of Cinchona calisaya.</title>
        <authorList>
            <person name="Lian D.C."/>
            <person name="Zhao X.W."/>
            <person name="Wei L."/>
        </authorList>
    </citation>
    <scope>NUCLEOTIDE SEQUENCE [LARGE SCALE GENOMIC DNA]</scope>
    <source>
        <tissue evidence="1">Nenye</tissue>
    </source>
</reference>
<accession>A0ABD3ATV7</accession>
<evidence type="ECO:0000313" key="1">
    <source>
        <dbReference type="EMBL" id="KAL3534417.1"/>
    </source>
</evidence>
<sequence>MAVSTRETVNLVDSATFGKNRSSFTSSMFGSDSLEPTAANQPAAEGAVKVRSLPQSAGPKVIASTINTISTITPDQQSKIQSAYPIPQSVVFEFLG</sequence>
<comment type="caution">
    <text evidence="1">The sequence shown here is derived from an EMBL/GenBank/DDBJ whole genome shotgun (WGS) entry which is preliminary data.</text>
</comment>
<proteinExistence type="predicted"/>
<organism evidence="1 2">
    <name type="scientific">Cinchona calisaya</name>
    <dbReference type="NCBI Taxonomy" id="153742"/>
    <lineage>
        <taxon>Eukaryota</taxon>
        <taxon>Viridiplantae</taxon>
        <taxon>Streptophyta</taxon>
        <taxon>Embryophyta</taxon>
        <taxon>Tracheophyta</taxon>
        <taxon>Spermatophyta</taxon>
        <taxon>Magnoliopsida</taxon>
        <taxon>eudicotyledons</taxon>
        <taxon>Gunneridae</taxon>
        <taxon>Pentapetalae</taxon>
        <taxon>asterids</taxon>
        <taxon>lamiids</taxon>
        <taxon>Gentianales</taxon>
        <taxon>Rubiaceae</taxon>
        <taxon>Cinchonoideae</taxon>
        <taxon>Cinchoneae</taxon>
        <taxon>Cinchona</taxon>
    </lineage>
</organism>
<dbReference type="Proteomes" id="UP001630127">
    <property type="component" value="Unassembled WGS sequence"/>
</dbReference>
<keyword evidence="2" id="KW-1185">Reference proteome</keyword>
<dbReference type="EMBL" id="JBJUIK010000002">
    <property type="protein sequence ID" value="KAL3534417.1"/>
    <property type="molecule type" value="Genomic_DNA"/>
</dbReference>
<protein>
    <submittedName>
        <fullName evidence="1">Uncharacterized protein</fullName>
    </submittedName>
</protein>